<dbReference type="InterPro" id="IPR007165">
    <property type="entry name" value="Phage_holin_4_2"/>
</dbReference>
<gene>
    <name evidence="2" type="ORF">AVDCRST_MAG18-1172</name>
</gene>
<dbReference type="AlphaFoldDB" id="A0A6J4UYT4"/>
<sequence>MLGAILALVANAVAVIAVATVLPNQVSFGSVGGVALFALIVGLLNALLRPIVRLLTAPIGCVTLGLFGIVINGLMFWLAAQLRPDWVNATFLGATITALAAGLLSSLFGALTSDRRERH</sequence>
<feature type="transmembrane region" description="Helical" evidence="1">
    <location>
        <begin position="27"/>
        <end position="48"/>
    </location>
</feature>
<name>A0A6J4UYT4_9BACT</name>
<evidence type="ECO:0008006" key="3">
    <source>
        <dbReference type="Google" id="ProtNLM"/>
    </source>
</evidence>
<accession>A0A6J4UYT4</accession>
<proteinExistence type="predicted"/>
<feature type="transmembrane region" description="Helical" evidence="1">
    <location>
        <begin position="55"/>
        <end position="80"/>
    </location>
</feature>
<keyword evidence="1" id="KW-0472">Membrane</keyword>
<protein>
    <recommendedName>
        <fullName evidence="3">Phage holin family protein</fullName>
    </recommendedName>
</protein>
<organism evidence="2">
    <name type="scientific">uncultured Thermomicrobiales bacterium</name>
    <dbReference type="NCBI Taxonomy" id="1645740"/>
    <lineage>
        <taxon>Bacteria</taxon>
        <taxon>Pseudomonadati</taxon>
        <taxon>Thermomicrobiota</taxon>
        <taxon>Thermomicrobia</taxon>
        <taxon>Thermomicrobiales</taxon>
        <taxon>environmental samples</taxon>
    </lineage>
</organism>
<dbReference type="PANTHER" id="PTHR37309:SF1">
    <property type="entry name" value="SLR0284 PROTEIN"/>
    <property type="match status" value="1"/>
</dbReference>
<keyword evidence="1" id="KW-0812">Transmembrane</keyword>
<keyword evidence="1" id="KW-1133">Transmembrane helix</keyword>
<dbReference type="PANTHER" id="PTHR37309">
    <property type="entry name" value="SLR0284 PROTEIN"/>
    <property type="match status" value="1"/>
</dbReference>
<reference evidence="2" key="1">
    <citation type="submission" date="2020-02" db="EMBL/GenBank/DDBJ databases">
        <authorList>
            <person name="Meier V. D."/>
        </authorList>
    </citation>
    <scope>NUCLEOTIDE SEQUENCE</scope>
    <source>
        <strain evidence="2">AVDCRST_MAG18</strain>
    </source>
</reference>
<feature type="transmembrane region" description="Helical" evidence="1">
    <location>
        <begin position="86"/>
        <end position="111"/>
    </location>
</feature>
<dbReference type="EMBL" id="CADCWN010000089">
    <property type="protein sequence ID" value="CAA9562118.1"/>
    <property type="molecule type" value="Genomic_DNA"/>
</dbReference>
<dbReference type="Pfam" id="PF04020">
    <property type="entry name" value="Phage_holin_4_2"/>
    <property type="match status" value="1"/>
</dbReference>
<evidence type="ECO:0000256" key="1">
    <source>
        <dbReference type="SAM" id="Phobius"/>
    </source>
</evidence>
<evidence type="ECO:0000313" key="2">
    <source>
        <dbReference type="EMBL" id="CAA9562118.1"/>
    </source>
</evidence>